<dbReference type="PRINTS" id="PR00367">
    <property type="entry name" value="ETHRSPELEMNT"/>
</dbReference>
<reference evidence="8" key="1">
    <citation type="submission" date="2015-04" db="UniProtKB">
        <authorList>
            <consortium name="EnsemblPlants"/>
        </authorList>
    </citation>
    <scope>IDENTIFICATION</scope>
</reference>
<dbReference type="GO" id="GO:0003677">
    <property type="term" value="F:DNA binding"/>
    <property type="evidence" value="ECO:0007669"/>
    <property type="project" value="UniProtKB-KW"/>
</dbReference>
<dbReference type="Pfam" id="PF00847">
    <property type="entry name" value="AP2"/>
    <property type="match status" value="1"/>
</dbReference>
<dbReference type="Gene3D" id="3.30.730.10">
    <property type="entry name" value="AP2/ERF domain"/>
    <property type="match status" value="1"/>
</dbReference>
<keyword evidence="3" id="KW-0238">DNA-binding</keyword>
<dbReference type="GO" id="GO:0003700">
    <property type="term" value="F:DNA-binding transcription factor activity"/>
    <property type="evidence" value="ECO:0007669"/>
    <property type="project" value="InterPro"/>
</dbReference>
<keyword evidence="9" id="KW-1185">Reference proteome</keyword>
<organism evidence="8">
    <name type="scientific">Oryza punctata</name>
    <name type="common">Red rice</name>
    <dbReference type="NCBI Taxonomy" id="4537"/>
    <lineage>
        <taxon>Eukaryota</taxon>
        <taxon>Viridiplantae</taxon>
        <taxon>Streptophyta</taxon>
        <taxon>Embryophyta</taxon>
        <taxon>Tracheophyta</taxon>
        <taxon>Spermatophyta</taxon>
        <taxon>Magnoliopsida</taxon>
        <taxon>Liliopsida</taxon>
        <taxon>Poales</taxon>
        <taxon>Poaceae</taxon>
        <taxon>BOP clade</taxon>
        <taxon>Oryzoideae</taxon>
        <taxon>Oryzeae</taxon>
        <taxon>Oryzinae</taxon>
        <taxon>Oryza</taxon>
    </lineage>
</organism>
<evidence type="ECO:0000256" key="2">
    <source>
        <dbReference type="ARBA" id="ARBA00023015"/>
    </source>
</evidence>
<feature type="domain" description="AP2/ERF" evidence="7">
    <location>
        <begin position="153"/>
        <end position="211"/>
    </location>
</feature>
<dbReference type="InterPro" id="IPR001471">
    <property type="entry name" value="AP2/ERF_dom"/>
</dbReference>
<evidence type="ECO:0000256" key="3">
    <source>
        <dbReference type="ARBA" id="ARBA00023125"/>
    </source>
</evidence>
<keyword evidence="4" id="KW-0804">Transcription</keyword>
<comment type="subcellular location">
    <subcellularLocation>
        <location evidence="1">Nucleus</location>
    </subcellularLocation>
</comment>
<evidence type="ECO:0000256" key="4">
    <source>
        <dbReference type="ARBA" id="ARBA00023163"/>
    </source>
</evidence>
<dbReference type="InterPro" id="IPR016177">
    <property type="entry name" value="DNA-bd_dom_sf"/>
</dbReference>
<evidence type="ECO:0000256" key="6">
    <source>
        <dbReference type="SAM" id="MobiDB-lite"/>
    </source>
</evidence>
<sequence length="343" mass="35848">MDFSGDIDDLISLQLLHDQLLGVDVGADACLPVGAHDGAAAYAEQQGFHPAAFLPQQPTMPPAGYVNMANDQYMGAAGVSAGEAVYRAAAVEPVMIRFGGEMSSPVSDPLRPPLTISLPPTSHAWAAAEPVHPAALLQAQSAAAAADPNDFRKYRGVRQRPWGKFAAEIRDPKKRGSRVWLGTYDTAIEAARAYDRAAFRMRGAKAILNFPNEVGSRGADFLAPPPPPPTTTSHGKRKRHETAAADPDVEVIGESSKSVKTETYTSPASSSLASTTTSTVTSSSTSHSPSSEAAACGGGGGGGELFVPLTPSSWSWDQLDGLFGSLSPLSPHPQMGFPEVAVN</sequence>
<protein>
    <recommendedName>
        <fullName evidence="7">AP2/ERF domain-containing protein</fullName>
    </recommendedName>
</protein>
<keyword evidence="2" id="KW-0805">Transcription regulation</keyword>
<dbReference type="GO" id="GO:0009873">
    <property type="term" value="P:ethylene-activated signaling pathway"/>
    <property type="evidence" value="ECO:0007669"/>
    <property type="project" value="InterPro"/>
</dbReference>
<evidence type="ECO:0000256" key="5">
    <source>
        <dbReference type="ARBA" id="ARBA00023242"/>
    </source>
</evidence>
<dbReference type="PANTHER" id="PTHR31190:SF476">
    <property type="entry name" value="ETHYLENE-RESPONSIVE TRANSCRIPTION FACTOR 1"/>
    <property type="match status" value="1"/>
</dbReference>
<feature type="compositionally biased region" description="Low complexity" evidence="6">
    <location>
        <begin position="263"/>
        <end position="295"/>
    </location>
</feature>
<dbReference type="PANTHER" id="PTHR31190">
    <property type="entry name" value="DNA-BINDING DOMAIN"/>
    <property type="match status" value="1"/>
</dbReference>
<feature type="region of interest" description="Disordered" evidence="6">
    <location>
        <begin position="218"/>
        <end position="299"/>
    </location>
</feature>
<dbReference type="GO" id="GO:0005634">
    <property type="term" value="C:nucleus"/>
    <property type="evidence" value="ECO:0007669"/>
    <property type="project" value="UniProtKB-SubCell"/>
</dbReference>
<name>A0A0E0K340_ORYPU</name>
<dbReference type="FunFam" id="3.30.730.10:FF:000001">
    <property type="entry name" value="Ethylene-responsive transcription factor 2"/>
    <property type="match status" value="1"/>
</dbReference>
<dbReference type="Proteomes" id="UP000026962">
    <property type="component" value="Chromosome 2"/>
</dbReference>
<dbReference type="HOGENOM" id="CLU_058713_0_0_1"/>
<dbReference type="eggNOG" id="ENOG502RXE3">
    <property type="taxonomic scope" value="Eukaryota"/>
</dbReference>
<dbReference type="AlphaFoldDB" id="A0A0E0K340"/>
<evidence type="ECO:0000256" key="1">
    <source>
        <dbReference type="ARBA" id="ARBA00004123"/>
    </source>
</evidence>
<dbReference type="CDD" id="cd00018">
    <property type="entry name" value="AP2"/>
    <property type="match status" value="1"/>
</dbReference>
<dbReference type="PROSITE" id="PS51032">
    <property type="entry name" value="AP2_ERF"/>
    <property type="match status" value="1"/>
</dbReference>
<evidence type="ECO:0000259" key="7">
    <source>
        <dbReference type="PROSITE" id="PS51032"/>
    </source>
</evidence>
<dbReference type="InterPro" id="IPR036955">
    <property type="entry name" value="AP2/ERF_dom_sf"/>
</dbReference>
<keyword evidence="5" id="KW-0539">Nucleus</keyword>
<dbReference type="STRING" id="4537.A0A0E0K340"/>
<dbReference type="SMART" id="SM00380">
    <property type="entry name" value="AP2"/>
    <property type="match status" value="1"/>
</dbReference>
<dbReference type="OMA" id="GAGHEMF"/>
<evidence type="ECO:0000313" key="8">
    <source>
        <dbReference type="EnsemblPlants" id="OPUNC02G24090.1"/>
    </source>
</evidence>
<dbReference type="Gramene" id="OPUNC02G24090.1">
    <property type="protein sequence ID" value="OPUNC02G24090.1"/>
    <property type="gene ID" value="OPUNC02G24090"/>
</dbReference>
<reference evidence="8" key="2">
    <citation type="submission" date="2018-05" db="EMBL/GenBank/DDBJ databases">
        <title>OpunRS2 (Oryza punctata Reference Sequence Version 2).</title>
        <authorList>
            <person name="Zhang J."/>
            <person name="Kudrna D."/>
            <person name="Lee S."/>
            <person name="Talag J."/>
            <person name="Welchert J."/>
            <person name="Wing R.A."/>
        </authorList>
    </citation>
    <scope>NUCLEOTIDE SEQUENCE [LARGE SCALE GENOMIC DNA]</scope>
</reference>
<dbReference type="SUPFAM" id="SSF54171">
    <property type="entry name" value="DNA-binding domain"/>
    <property type="match status" value="1"/>
</dbReference>
<proteinExistence type="predicted"/>
<dbReference type="InterPro" id="IPR044808">
    <property type="entry name" value="ERF_plant"/>
</dbReference>
<evidence type="ECO:0000313" key="9">
    <source>
        <dbReference type="Proteomes" id="UP000026962"/>
    </source>
</evidence>
<dbReference type="EnsemblPlants" id="OPUNC02G24090.1">
    <property type="protein sequence ID" value="OPUNC02G24090.1"/>
    <property type="gene ID" value="OPUNC02G24090"/>
</dbReference>
<accession>A0A0E0K340</accession>